<dbReference type="PANTHER" id="PTHR30629">
    <property type="entry name" value="PROPHAGE INTEGRASE"/>
    <property type="match status" value="1"/>
</dbReference>
<dbReference type="EMBL" id="RJJU01000008">
    <property type="protein sequence ID" value="RUM11838.1"/>
    <property type="molecule type" value="Genomic_DNA"/>
</dbReference>
<dbReference type="Gene3D" id="3.30.160.390">
    <property type="entry name" value="Integrase, DNA-binding domain"/>
    <property type="match status" value="1"/>
</dbReference>
<evidence type="ECO:0000256" key="3">
    <source>
        <dbReference type="ARBA" id="ARBA00023172"/>
    </source>
</evidence>
<dbReference type="GO" id="GO:0003677">
    <property type="term" value="F:DNA binding"/>
    <property type="evidence" value="ECO:0007669"/>
    <property type="project" value="InterPro"/>
</dbReference>
<dbReference type="GO" id="GO:0015074">
    <property type="term" value="P:DNA integration"/>
    <property type="evidence" value="ECO:0007669"/>
    <property type="project" value="UniProtKB-KW"/>
</dbReference>
<evidence type="ECO:0000313" key="5">
    <source>
        <dbReference type="EMBL" id="MBB3915581.1"/>
    </source>
</evidence>
<evidence type="ECO:0000313" key="6">
    <source>
        <dbReference type="EMBL" id="RUM11838.1"/>
    </source>
</evidence>
<reference evidence="5 8" key="2">
    <citation type="submission" date="2020-08" db="EMBL/GenBank/DDBJ databases">
        <title>Genomic Encyclopedia of Type Strains, Phase IV (KMG-IV): sequencing the most valuable type-strain genomes for metagenomic binning, comparative biology and taxonomic classification.</title>
        <authorList>
            <person name="Goeker M."/>
        </authorList>
    </citation>
    <scope>NUCLEOTIDE SEQUENCE [LARGE SCALE GENOMIC DNA]</scope>
    <source>
        <strain evidence="5 8">DSM 19331</strain>
    </source>
</reference>
<dbReference type="Pfam" id="PF13356">
    <property type="entry name" value="Arm-DNA-bind_3"/>
    <property type="match status" value="1"/>
</dbReference>
<dbReference type="Gene3D" id="1.10.443.10">
    <property type="entry name" value="Intergrase catalytic core"/>
    <property type="match status" value="1"/>
</dbReference>
<organism evidence="5 8">
    <name type="scientific">Rhizobium fabae</name>
    <dbReference type="NCBI Taxonomy" id="573179"/>
    <lineage>
        <taxon>Bacteria</taxon>
        <taxon>Pseudomonadati</taxon>
        <taxon>Pseudomonadota</taxon>
        <taxon>Alphaproteobacteria</taxon>
        <taxon>Hyphomicrobiales</taxon>
        <taxon>Rhizobiaceae</taxon>
        <taxon>Rhizobium/Agrobacterium group</taxon>
        <taxon>Rhizobium</taxon>
    </lineage>
</organism>
<evidence type="ECO:0000313" key="8">
    <source>
        <dbReference type="Proteomes" id="UP000545490"/>
    </source>
</evidence>
<sequence>MVIRSVLTNYHLADAIRLAEAGKTKYQEWSDVREPGLKLRVRNFNATWCLKFRDNTATLGSASRWTVVQARAMASHVRGMLKSGLDPNPWIDARLAGASADEAVGVVLRREGKERNEWTLAELMQRYRDDHVKVGRVVRGQRRPPSANTLNDVEVLMRQQPYLAIAGRLLRELDERTLETYRNDLANLHGGSASRKGLAYIKAALTWARKHHPAAAGLVGISGWWRDVAALHVEEVKTRAPTLDDLGMTIALAEATRRLPGRSINAKINGGTLAALWLLAFTGHRREAAVSVARGELIEDIRSGNGWGILYRPPHVMKGRREHVLPIPPSAMSILRPTIEEKTNSNWLFPAARRSRDGSKGHLHGSAINKLLFRLRGLDEKGRETGVPDLLTLAGVTVPDWSPHDVRRTLATLVEDWTTRGDAVSAVIDHEGQGADRATQETAARGAAAITRTAYSQSQRLLLKRIAMEPWCDAVVAAVEAARPLAAQIAARLSKTRAS</sequence>
<dbReference type="Proteomes" id="UP000545490">
    <property type="component" value="Unassembled WGS sequence"/>
</dbReference>
<dbReference type="InterPro" id="IPR025166">
    <property type="entry name" value="Integrase_DNA_bind_dom"/>
</dbReference>
<protein>
    <submittedName>
        <fullName evidence="6">DUF4102 domain-containing protein</fullName>
    </submittedName>
    <submittedName>
        <fullName evidence="5">Integrase</fullName>
    </submittedName>
</protein>
<dbReference type="Proteomes" id="UP000272004">
    <property type="component" value="Unassembled WGS sequence"/>
</dbReference>
<accession>A0A7W6B5Y3</accession>
<comment type="caution">
    <text evidence="5">The sequence shown here is derived from an EMBL/GenBank/DDBJ whole genome shotgun (WGS) entry which is preliminary data.</text>
</comment>
<dbReference type="AlphaFoldDB" id="A0A7W6B5Y3"/>
<name>A0A7W6B5Y3_9HYPH</name>
<proteinExistence type="inferred from homology"/>
<dbReference type="SUPFAM" id="SSF56349">
    <property type="entry name" value="DNA breaking-rejoining enzymes"/>
    <property type="match status" value="1"/>
</dbReference>
<dbReference type="InterPro" id="IPR050808">
    <property type="entry name" value="Phage_Integrase"/>
</dbReference>
<keyword evidence="3" id="KW-0233">DNA recombination</keyword>
<dbReference type="InterPro" id="IPR038488">
    <property type="entry name" value="Integrase_DNA-bd_sf"/>
</dbReference>
<keyword evidence="2" id="KW-0229">DNA integration</keyword>
<evidence type="ECO:0000313" key="7">
    <source>
        <dbReference type="Proteomes" id="UP000272004"/>
    </source>
</evidence>
<keyword evidence="7" id="KW-1185">Reference proteome</keyword>
<dbReference type="EMBL" id="JACIDG010000006">
    <property type="protein sequence ID" value="MBB3915581.1"/>
    <property type="molecule type" value="Genomic_DNA"/>
</dbReference>
<gene>
    <name evidence="6" type="ORF">EFB14_15735</name>
    <name evidence="5" type="ORF">GGQ65_002871</name>
</gene>
<dbReference type="InterPro" id="IPR011010">
    <property type="entry name" value="DNA_brk_join_enz"/>
</dbReference>
<evidence type="ECO:0000259" key="4">
    <source>
        <dbReference type="Pfam" id="PF13356"/>
    </source>
</evidence>
<evidence type="ECO:0000256" key="1">
    <source>
        <dbReference type="ARBA" id="ARBA00008857"/>
    </source>
</evidence>
<reference evidence="6 7" key="1">
    <citation type="submission" date="2018-11" db="EMBL/GenBank/DDBJ databases">
        <authorList>
            <person name="Huo Y."/>
        </authorList>
    </citation>
    <scope>NUCLEOTIDE SEQUENCE [LARGE SCALE GENOMIC DNA]</scope>
    <source>
        <strain evidence="6 7">CCBAU 33202</strain>
    </source>
</reference>
<evidence type="ECO:0000256" key="2">
    <source>
        <dbReference type="ARBA" id="ARBA00022908"/>
    </source>
</evidence>
<feature type="domain" description="Integrase DNA-binding" evidence="4">
    <location>
        <begin position="28"/>
        <end position="88"/>
    </location>
</feature>
<dbReference type="GO" id="GO:0006310">
    <property type="term" value="P:DNA recombination"/>
    <property type="evidence" value="ECO:0007669"/>
    <property type="project" value="UniProtKB-KW"/>
</dbReference>
<dbReference type="InterPro" id="IPR013762">
    <property type="entry name" value="Integrase-like_cat_sf"/>
</dbReference>
<dbReference type="PANTHER" id="PTHR30629:SF2">
    <property type="entry name" value="PROPHAGE INTEGRASE INTS-RELATED"/>
    <property type="match status" value="1"/>
</dbReference>
<dbReference type="RefSeq" id="WP_126826776.1">
    <property type="nucleotide sequence ID" value="NZ_JACIDG010000006.1"/>
</dbReference>
<comment type="similarity">
    <text evidence="1">Belongs to the 'phage' integrase family.</text>
</comment>